<dbReference type="Gene3D" id="3.40.50.1240">
    <property type="entry name" value="Phosphoglycerate mutase-like"/>
    <property type="match status" value="1"/>
</dbReference>
<reference evidence="2 3" key="1">
    <citation type="submission" date="2015-01" db="EMBL/GenBank/DDBJ databases">
        <title>Enhanced salinomycin production by adjusting the supply of polyketide extender units in Streptomyce albus DSM 41398.</title>
        <authorList>
            <person name="Lu C."/>
        </authorList>
    </citation>
    <scope>NUCLEOTIDE SEQUENCE [LARGE SCALE GENOMIC DNA]</scope>
    <source>
        <strain evidence="3">ATCC 21838 / DSM 41398 / FERM P-419 / JCM 4703 / NBRC 107858</strain>
    </source>
</reference>
<dbReference type="SUPFAM" id="SSF53254">
    <property type="entry name" value="Phosphoglycerate mutase-like"/>
    <property type="match status" value="1"/>
</dbReference>
<evidence type="ECO:0000256" key="1">
    <source>
        <dbReference type="ARBA" id="ARBA00022801"/>
    </source>
</evidence>
<proteinExistence type="predicted"/>
<dbReference type="EMBL" id="CP010519">
    <property type="protein sequence ID" value="AJE85955.1"/>
    <property type="molecule type" value="Genomic_DNA"/>
</dbReference>
<dbReference type="KEGG" id="sals:SLNWT_5579"/>
<dbReference type="Proteomes" id="UP000031523">
    <property type="component" value="Chromosome"/>
</dbReference>
<dbReference type="Pfam" id="PF00300">
    <property type="entry name" value="His_Phos_1"/>
    <property type="match status" value="1"/>
</dbReference>
<dbReference type="InterPro" id="IPR051021">
    <property type="entry name" value="Mito_Ser/Thr_phosphatase"/>
</dbReference>
<dbReference type="CDD" id="cd07067">
    <property type="entry name" value="HP_PGM_like"/>
    <property type="match status" value="1"/>
</dbReference>
<evidence type="ECO:0000313" key="3">
    <source>
        <dbReference type="Proteomes" id="UP000031523"/>
    </source>
</evidence>
<dbReference type="AlphaFoldDB" id="A0A0B5F2Z4"/>
<sequence>MSVLLLVRHGQASFGAADYDALSETGHEQSRLLGAALARRGITPAAVLRGGMKRHEQTVAGLLDGAGWQLPPTQVDADWDEFDGDGVLEVLRPEFRDRSVLASHLAAAEHPGRAFQALFEEATDRWRAGAHEGEYAESFRAFGSRVEAALGRAARLPGTVLVVTSGGPLATVVSRLLAGDDSLWGRLNPVMANSAVTKVVSGSRGMTCVSFNAHEHLEHERELLTYR</sequence>
<dbReference type="PANTHER" id="PTHR20935">
    <property type="entry name" value="PHOSPHOGLYCERATE MUTASE-RELATED"/>
    <property type="match status" value="1"/>
</dbReference>
<accession>A0A0B5F2Z4</accession>
<gene>
    <name evidence="2" type="ORF">SLNWT_5579</name>
</gene>
<organism evidence="2 3">
    <name type="scientific">Streptomyces albus (strain ATCC 21838 / DSM 41398 / FERM P-419 / JCM 4703 / NBRC 107858)</name>
    <dbReference type="NCBI Taxonomy" id="1081613"/>
    <lineage>
        <taxon>Bacteria</taxon>
        <taxon>Bacillati</taxon>
        <taxon>Actinomycetota</taxon>
        <taxon>Actinomycetes</taxon>
        <taxon>Kitasatosporales</taxon>
        <taxon>Streptomycetaceae</taxon>
        <taxon>Streptomyces</taxon>
    </lineage>
</organism>
<dbReference type="PANTHER" id="PTHR20935:SF0">
    <property type="entry name" value="SERINE_THREONINE-PROTEIN PHOSPHATASE PGAM5, MITOCHONDRIAL"/>
    <property type="match status" value="1"/>
</dbReference>
<dbReference type="InterPro" id="IPR013078">
    <property type="entry name" value="His_Pase_superF_clade-1"/>
</dbReference>
<name>A0A0B5F2Z4_STRA4</name>
<keyword evidence="3" id="KW-1185">Reference proteome</keyword>
<protein>
    <submittedName>
        <fullName evidence="2">Phosphoglycerate mutase</fullName>
    </submittedName>
</protein>
<dbReference type="SMART" id="SM00855">
    <property type="entry name" value="PGAM"/>
    <property type="match status" value="1"/>
</dbReference>
<keyword evidence="1" id="KW-0378">Hydrolase</keyword>
<dbReference type="GO" id="GO:0016787">
    <property type="term" value="F:hydrolase activity"/>
    <property type="evidence" value="ECO:0007669"/>
    <property type="project" value="UniProtKB-KW"/>
</dbReference>
<evidence type="ECO:0000313" key="2">
    <source>
        <dbReference type="EMBL" id="AJE85955.1"/>
    </source>
</evidence>
<dbReference type="InterPro" id="IPR029033">
    <property type="entry name" value="His_PPase_superfam"/>
</dbReference>